<evidence type="ECO:0000256" key="6">
    <source>
        <dbReference type="ARBA" id="ARBA00023316"/>
    </source>
</evidence>
<gene>
    <name evidence="8" type="ORF">ENP13_05175</name>
</gene>
<dbReference type="Pfam" id="PF01510">
    <property type="entry name" value="Amidase_2"/>
    <property type="match status" value="1"/>
</dbReference>
<dbReference type="InterPro" id="IPR051206">
    <property type="entry name" value="NAMLAA_amidase_2"/>
</dbReference>
<keyword evidence="4" id="KW-0749">Sporulation</keyword>
<dbReference type="SUPFAM" id="SSF55846">
    <property type="entry name" value="N-acetylmuramoyl-L-alanine amidase-like"/>
    <property type="match status" value="1"/>
</dbReference>
<evidence type="ECO:0000256" key="2">
    <source>
        <dbReference type="ARBA" id="ARBA00011901"/>
    </source>
</evidence>
<dbReference type="GO" id="GO:0030420">
    <property type="term" value="P:establishment of competence for transformation"/>
    <property type="evidence" value="ECO:0007669"/>
    <property type="project" value="UniProtKB-KW"/>
</dbReference>
<dbReference type="GO" id="GO:0008745">
    <property type="term" value="F:N-acetylmuramoyl-L-alanine amidase activity"/>
    <property type="evidence" value="ECO:0007669"/>
    <property type="project" value="UniProtKB-EC"/>
</dbReference>
<proteinExistence type="predicted"/>
<evidence type="ECO:0000259" key="7">
    <source>
        <dbReference type="SMART" id="SM00644"/>
    </source>
</evidence>
<dbReference type="Gene3D" id="3.40.80.10">
    <property type="entry name" value="Peptidoglycan recognition protein-like"/>
    <property type="match status" value="1"/>
</dbReference>
<dbReference type="AlphaFoldDB" id="A0A7C3A8Z1"/>
<dbReference type="GO" id="GO:0009254">
    <property type="term" value="P:peptidoglycan turnover"/>
    <property type="evidence" value="ECO:0007669"/>
    <property type="project" value="TreeGrafter"/>
</dbReference>
<dbReference type="EC" id="3.5.1.28" evidence="2"/>
<organism evidence="8">
    <name type="scientific">Thermorudis sp</name>
    <dbReference type="NCBI Taxonomy" id="1969470"/>
    <lineage>
        <taxon>Bacteria</taxon>
        <taxon>Pseudomonadati</taxon>
        <taxon>Thermomicrobiota</taxon>
        <taxon>Thermomicrobia</taxon>
        <taxon>Thermomicrobia incertae sedis</taxon>
        <taxon>Thermorudis</taxon>
    </lineage>
</organism>
<dbReference type="GO" id="GO:0030435">
    <property type="term" value="P:sporulation resulting in formation of a cellular spore"/>
    <property type="evidence" value="ECO:0007669"/>
    <property type="project" value="UniProtKB-KW"/>
</dbReference>
<sequence>MNGTVVVGTLPRISVTRFAQILREARSPAAAEADACWRAVAAEGVDPLFALAIFAHESRFGTVGLVAEHDLRNPGATRTSRTGAGQPVSVPGRGQFVRYPSWTEGFRDLARRLVDPGFVYRRAGADTVEAIVPLWAPAADGNDPASYIAAVRRFMAQHGEEPVPGVPLEIALVPRGAPNRPAYPLRPAWITVHETANEQPGADARAHQRFVHSGGGPEGVSFHFVVDDQRIVQLLPTTENGWHAGDGAQGPGNRTSIAVELCVNRDGDWSRTQEHGARLVAALCRAFGLPVERVVPHQNWSGKRCPRRLLEQGFEGFRQQVAKILEGGEMASDVVQIGPLGRHVGHGFLEFWRTLERIDPTLPLRTLGWPLTEEFEYAGAVYQVFERAVLKYGESEPEPWRVHVSLFGEATRVVEWARSRGLLRS</sequence>
<keyword evidence="5" id="KW-0178">Competence</keyword>
<dbReference type="CDD" id="cd06583">
    <property type="entry name" value="PGRP"/>
    <property type="match status" value="1"/>
</dbReference>
<evidence type="ECO:0000256" key="4">
    <source>
        <dbReference type="ARBA" id="ARBA00022969"/>
    </source>
</evidence>
<evidence type="ECO:0000256" key="1">
    <source>
        <dbReference type="ARBA" id="ARBA00001561"/>
    </source>
</evidence>
<protein>
    <recommendedName>
        <fullName evidence="2">N-acetylmuramoyl-L-alanine amidase</fullName>
        <ecNumber evidence="2">3.5.1.28</ecNumber>
    </recommendedName>
</protein>
<comment type="caution">
    <text evidence="8">The sequence shown here is derived from an EMBL/GenBank/DDBJ whole genome shotgun (WGS) entry which is preliminary data.</text>
</comment>
<evidence type="ECO:0000256" key="5">
    <source>
        <dbReference type="ARBA" id="ARBA00023287"/>
    </source>
</evidence>
<evidence type="ECO:0000313" key="8">
    <source>
        <dbReference type="EMBL" id="HEX70618.1"/>
    </source>
</evidence>
<dbReference type="PANTHER" id="PTHR30417">
    <property type="entry name" value="N-ACETYLMURAMOYL-L-ALANINE AMIDASE AMID"/>
    <property type="match status" value="1"/>
</dbReference>
<name>A0A7C3A8Z1_9BACT</name>
<dbReference type="PANTHER" id="PTHR30417:SF11">
    <property type="entry name" value="N-ACETYLMURAMOYL-L-ALANINE AMIDASE XLYA"/>
    <property type="match status" value="1"/>
</dbReference>
<reference evidence="8" key="1">
    <citation type="journal article" date="2020" name="mSystems">
        <title>Genome- and Community-Level Interaction Insights into Carbon Utilization and Element Cycling Functions of Hydrothermarchaeota in Hydrothermal Sediment.</title>
        <authorList>
            <person name="Zhou Z."/>
            <person name="Liu Y."/>
            <person name="Xu W."/>
            <person name="Pan J."/>
            <person name="Luo Z.H."/>
            <person name="Li M."/>
        </authorList>
    </citation>
    <scope>NUCLEOTIDE SEQUENCE [LARGE SCALE GENOMIC DNA]</scope>
    <source>
        <strain evidence="8">SpSt-192</strain>
    </source>
</reference>
<keyword evidence="3" id="KW-0378">Hydrolase</keyword>
<keyword evidence="6" id="KW-0961">Cell wall biogenesis/degradation</keyword>
<feature type="domain" description="N-acetylmuramoyl-L-alanine amidase" evidence="7">
    <location>
        <begin position="177"/>
        <end position="316"/>
    </location>
</feature>
<dbReference type="GO" id="GO:0071555">
    <property type="term" value="P:cell wall organization"/>
    <property type="evidence" value="ECO:0007669"/>
    <property type="project" value="UniProtKB-KW"/>
</dbReference>
<dbReference type="EMBL" id="DSID01000402">
    <property type="protein sequence ID" value="HEX70618.1"/>
    <property type="molecule type" value="Genomic_DNA"/>
</dbReference>
<dbReference type="InterPro" id="IPR002502">
    <property type="entry name" value="Amidase_domain"/>
</dbReference>
<dbReference type="GO" id="GO:0009253">
    <property type="term" value="P:peptidoglycan catabolic process"/>
    <property type="evidence" value="ECO:0007669"/>
    <property type="project" value="InterPro"/>
</dbReference>
<evidence type="ECO:0000256" key="3">
    <source>
        <dbReference type="ARBA" id="ARBA00022801"/>
    </source>
</evidence>
<comment type="catalytic activity">
    <reaction evidence="1">
        <text>Hydrolyzes the link between N-acetylmuramoyl residues and L-amino acid residues in certain cell-wall glycopeptides.</text>
        <dbReference type="EC" id="3.5.1.28"/>
    </reaction>
</comment>
<dbReference type="InterPro" id="IPR036505">
    <property type="entry name" value="Amidase/PGRP_sf"/>
</dbReference>
<dbReference type="SMART" id="SM00644">
    <property type="entry name" value="Ami_2"/>
    <property type="match status" value="1"/>
</dbReference>
<accession>A0A7C3A8Z1</accession>